<evidence type="ECO:0000313" key="2">
    <source>
        <dbReference type="EMBL" id="MFC6663854.1"/>
    </source>
</evidence>
<evidence type="ECO:0000313" key="3">
    <source>
        <dbReference type="Proteomes" id="UP001596317"/>
    </source>
</evidence>
<gene>
    <name evidence="2" type="ORF">ACFP90_28075</name>
</gene>
<accession>A0ABW1ZTL1</accession>
<sequence>MGVPSIGVRTFPDLDGVTHLVDVVGQDAYPETLDFLTEALRLGISRKIPGDFAFDELTPQSTVRLIHARALVTNHAHFSVCPDFSCPVGHQAGEACFHTLHHATPRDEDGTRTTPSGRYPLRSEAPGVTPQYTMANFLTVPVSHLVLVRHPDPAVNQRQLERLRHARIPVVLADA</sequence>
<dbReference type="RefSeq" id="WP_380059391.1">
    <property type="nucleotide sequence ID" value="NZ_JBHSWB010000004.1"/>
</dbReference>
<organism evidence="2 3">
    <name type="scientific">Deinococcus multiflagellatus</name>
    <dbReference type="NCBI Taxonomy" id="1656887"/>
    <lineage>
        <taxon>Bacteria</taxon>
        <taxon>Thermotogati</taxon>
        <taxon>Deinococcota</taxon>
        <taxon>Deinococci</taxon>
        <taxon>Deinococcales</taxon>
        <taxon>Deinococcaceae</taxon>
        <taxon>Deinococcus</taxon>
    </lineage>
</organism>
<evidence type="ECO:0000256" key="1">
    <source>
        <dbReference type="SAM" id="MobiDB-lite"/>
    </source>
</evidence>
<name>A0ABW1ZTL1_9DEIO</name>
<keyword evidence="3" id="KW-1185">Reference proteome</keyword>
<proteinExistence type="predicted"/>
<reference evidence="3" key="1">
    <citation type="journal article" date="2019" name="Int. J. Syst. Evol. Microbiol.">
        <title>The Global Catalogue of Microorganisms (GCM) 10K type strain sequencing project: providing services to taxonomists for standard genome sequencing and annotation.</title>
        <authorList>
            <consortium name="The Broad Institute Genomics Platform"/>
            <consortium name="The Broad Institute Genome Sequencing Center for Infectious Disease"/>
            <person name="Wu L."/>
            <person name="Ma J."/>
        </authorList>
    </citation>
    <scope>NUCLEOTIDE SEQUENCE [LARGE SCALE GENOMIC DNA]</scope>
    <source>
        <strain evidence="3">CCUG 63830</strain>
    </source>
</reference>
<dbReference type="Proteomes" id="UP001596317">
    <property type="component" value="Unassembled WGS sequence"/>
</dbReference>
<comment type="caution">
    <text evidence="2">The sequence shown here is derived from an EMBL/GenBank/DDBJ whole genome shotgun (WGS) entry which is preliminary data.</text>
</comment>
<feature type="region of interest" description="Disordered" evidence="1">
    <location>
        <begin position="104"/>
        <end position="127"/>
    </location>
</feature>
<protein>
    <submittedName>
        <fullName evidence="2">Uncharacterized protein</fullName>
    </submittedName>
</protein>
<dbReference type="EMBL" id="JBHSWB010000004">
    <property type="protein sequence ID" value="MFC6663854.1"/>
    <property type="molecule type" value="Genomic_DNA"/>
</dbReference>